<dbReference type="Proteomes" id="UP001732720">
    <property type="component" value="Chromosome 8"/>
</dbReference>
<protein>
    <submittedName>
        <fullName evidence="2">Butyrophilin subfamily 1 member A1 isoform X1</fullName>
    </submittedName>
</protein>
<gene>
    <name evidence="2" type="primary">Btn1a1</name>
</gene>
<organism evidence="1 2">
    <name type="scientific">Castor canadensis</name>
    <name type="common">American beaver</name>
    <dbReference type="NCBI Taxonomy" id="51338"/>
    <lineage>
        <taxon>Eukaryota</taxon>
        <taxon>Metazoa</taxon>
        <taxon>Chordata</taxon>
        <taxon>Craniata</taxon>
        <taxon>Vertebrata</taxon>
        <taxon>Euteleostomi</taxon>
        <taxon>Mammalia</taxon>
        <taxon>Eutheria</taxon>
        <taxon>Euarchontoglires</taxon>
        <taxon>Glires</taxon>
        <taxon>Rodentia</taxon>
        <taxon>Castorimorpha</taxon>
        <taxon>Castoridae</taxon>
        <taxon>Castor</taxon>
    </lineage>
</organism>
<dbReference type="RefSeq" id="XP_073938796.1">
    <property type="nucleotide sequence ID" value="XM_074082695.1"/>
</dbReference>
<reference evidence="2" key="1">
    <citation type="submission" date="2025-08" db="UniProtKB">
        <authorList>
            <consortium name="RefSeq"/>
        </authorList>
    </citation>
    <scope>IDENTIFICATION</scope>
</reference>
<evidence type="ECO:0000313" key="2">
    <source>
        <dbReference type="RefSeq" id="XP_073938796.1"/>
    </source>
</evidence>
<proteinExistence type="predicted"/>
<evidence type="ECO:0000313" key="1">
    <source>
        <dbReference type="Proteomes" id="UP001732720"/>
    </source>
</evidence>
<name>A0AC58NAX5_CASCN</name>
<accession>A0AC58NAX5</accession>
<sequence length="738" mass="83127">MWMAIFPNPASRCLLTVMILQLPRLDSGYFKVLGPLEPILALVGKDSELPCHLSPTNVSAEHMELRWFRNMFSPAVLVYQDGQEQQGEQMPEYQGRVTLVQDSITLGRAAVKIHHIRVFDEGVYGCFFRDKHIHGEAFMHLKVAALGSDPHITMEVQENGQIRLECTSVGWYPEPQVQWRTPTGEKLPSSLESKNPDEEGLFTVTASVTIRDNSIDNMSCCIQNLLLGQKKEAGVSIPAYFDVIGPLEPILAVAGTDTELPCHLSPNISAEHMELRWFRQKLSPAVFLYQDQQEQEAEQMMEYRGRVTMVKDNITTGYAAVRIHGVRASDDGEYRCFFRENGTYEEAIMHLQVAALGSDPHITMEVQENGQIRLECTSVGWYPEPQVQWRTPTGEKLPFSSESKNPDEEGLFTVTTSVVIRHNSINNVSCCIQNLLLDQEKEVGISIPVNFFPRLTPWIVAVAVILIVLGLLTIGSIFFIWRLYKERSREQKSEFSSKEKLLEELKEKKATLHAVDVTLDPDTAHPHLFLYEDSKSVRLEDSRQKLPDKPERFDFWPCVLGRETFTSGRHYWEVEVGDRTDWAIGVCRENVIKKGFDPMTPENGFWAVELYGNGYWALTPLRTPLPLAGSPRRVGIFLDYESGDISFYSMTDGSHIYTFPSISFSGPLRPFFCLWSCGKKPLTICPIADGPERVTVIAGTQDLSKAIPLSPMGEYCASGDTDTLHSKLIPSQPGQGVP</sequence>
<keyword evidence="1" id="KW-1185">Reference proteome</keyword>